<dbReference type="EMBL" id="RSAS01000142">
    <property type="protein sequence ID" value="RRR76049.1"/>
    <property type="molecule type" value="Genomic_DNA"/>
</dbReference>
<comment type="caution">
    <text evidence="1">The sequence shown here is derived from an EMBL/GenBank/DDBJ whole genome shotgun (WGS) entry which is preliminary data.</text>
</comment>
<organism evidence="1 2">
    <name type="scientific">Candidatus Viridilinea halotolerans</name>
    <dbReference type="NCBI Taxonomy" id="2491704"/>
    <lineage>
        <taxon>Bacteria</taxon>
        <taxon>Bacillati</taxon>
        <taxon>Chloroflexota</taxon>
        <taxon>Chloroflexia</taxon>
        <taxon>Chloroflexales</taxon>
        <taxon>Chloroflexineae</taxon>
        <taxon>Oscillochloridaceae</taxon>
        <taxon>Candidatus Viridilinea</taxon>
    </lineage>
</organism>
<accession>A0A426U7I2</accession>
<protein>
    <submittedName>
        <fullName evidence="1">DUF3037 domain-containing protein</fullName>
    </submittedName>
</protein>
<dbReference type="AlphaFoldDB" id="A0A426U7I2"/>
<reference evidence="1 2" key="1">
    <citation type="submission" date="2018-12" db="EMBL/GenBank/DDBJ databases">
        <title>Genome Sequence of Candidatus Viridilinea halotolerans isolated from saline sulfide-rich spring.</title>
        <authorList>
            <person name="Grouzdev D.S."/>
            <person name="Burganskaya E.I."/>
            <person name="Krutkina M.S."/>
            <person name="Sukhacheva M.V."/>
            <person name="Gorlenko V.M."/>
        </authorList>
    </citation>
    <scope>NUCLEOTIDE SEQUENCE [LARGE SCALE GENOMIC DNA]</scope>
    <source>
        <strain evidence="1">Chok-6</strain>
    </source>
</reference>
<feature type="non-terminal residue" evidence="1">
    <location>
        <position position="32"/>
    </location>
</feature>
<evidence type="ECO:0000313" key="1">
    <source>
        <dbReference type="EMBL" id="RRR76049.1"/>
    </source>
</evidence>
<dbReference type="Pfam" id="PF11236">
    <property type="entry name" value="DUF3037"/>
    <property type="match status" value="1"/>
</dbReference>
<dbReference type="Proteomes" id="UP000280307">
    <property type="component" value="Unassembled WGS sequence"/>
</dbReference>
<proteinExistence type="predicted"/>
<gene>
    <name evidence="1" type="ORF">EI684_03615</name>
</gene>
<sequence>MGAAHYEYAIIRAVPRVERGEFINVGVILLCR</sequence>
<dbReference type="InterPro" id="IPR021398">
    <property type="entry name" value="DUF3037"/>
</dbReference>
<evidence type="ECO:0000313" key="2">
    <source>
        <dbReference type="Proteomes" id="UP000280307"/>
    </source>
</evidence>
<name>A0A426U7I2_9CHLR</name>